<dbReference type="Proteomes" id="UP000601435">
    <property type="component" value="Unassembled WGS sequence"/>
</dbReference>
<feature type="compositionally biased region" description="Basic and acidic residues" evidence="1">
    <location>
        <begin position="496"/>
        <end position="505"/>
    </location>
</feature>
<dbReference type="EMBL" id="CAJNJA010053663">
    <property type="protein sequence ID" value="CAE7851140.1"/>
    <property type="molecule type" value="Genomic_DNA"/>
</dbReference>
<feature type="region of interest" description="Disordered" evidence="1">
    <location>
        <begin position="1"/>
        <end position="88"/>
    </location>
</feature>
<sequence>MSRLPRSATPERSRPPPSSDAQRAPPRAALDATSTRQAHPGSVAIQLEAEAGTDDGQQRDGRASPLSVSSRSVPSPPASPRGDDTPIAAPEASQGHCCVCLEALRPPGCGEHAAVAFPTCARHRMHVGCLAQFRVQASGPSESPDAVEAETGEDTVRGAVRDYTLRTFTTNDAPEPPPPPGINVLCCHHVAAVNGANGVDFVRLPHRAMQWAPVPIRHAAGIAAWQPSWLCPGCAQEVRFADLDVPADAGQPCSRCGRALRWEYDRATGQGQLSCMPGCAGSARPVAPQEPRGTLTTPNQAAAGLPASRGAFWLSRGPPIGHVQEATNSWLYVPLLHAAAADLTSSAVEAWRADPRAADWWDPARRLLATSSPVAPHVLADAVRHATEAAPSHAHHLADFLGRLERAGLPNSALVHVGWAVRQLCEQDGYLIATVQEALLQCYGGEAFALAVDRHSDRFRQRPRSPPSRDASPPPAAPAARPDARNGCDAAAPTRHGCERRDASA</sequence>
<evidence type="ECO:0000313" key="3">
    <source>
        <dbReference type="Proteomes" id="UP000601435"/>
    </source>
</evidence>
<feature type="non-terminal residue" evidence="2">
    <location>
        <position position="505"/>
    </location>
</feature>
<feature type="region of interest" description="Disordered" evidence="1">
    <location>
        <begin position="457"/>
        <end position="505"/>
    </location>
</feature>
<evidence type="ECO:0000313" key="2">
    <source>
        <dbReference type="EMBL" id="CAE7851140.1"/>
    </source>
</evidence>
<dbReference type="OrthoDB" id="7485566at2759"/>
<comment type="caution">
    <text evidence="2">The sequence shown here is derived from an EMBL/GenBank/DDBJ whole genome shotgun (WGS) entry which is preliminary data.</text>
</comment>
<keyword evidence="3" id="KW-1185">Reference proteome</keyword>
<evidence type="ECO:0000256" key="1">
    <source>
        <dbReference type="SAM" id="MobiDB-lite"/>
    </source>
</evidence>
<proteinExistence type="predicted"/>
<feature type="compositionally biased region" description="Low complexity" evidence="1">
    <location>
        <begin position="63"/>
        <end position="73"/>
    </location>
</feature>
<dbReference type="AlphaFoldDB" id="A0A813A244"/>
<organism evidence="2 3">
    <name type="scientific">Symbiodinium necroappetens</name>
    <dbReference type="NCBI Taxonomy" id="1628268"/>
    <lineage>
        <taxon>Eukaryota</taxon>
        <taxon>Sar</taxon>
        <taxon>Alveolata</taxon>
        <taxon>Dinophyceae</taxon>
        <taxon>Suessiales</taxon>
        <taxon>Symbiodiniaceae</taxon>
        <taxon>Symbiodinium</taxon>
    </lineage>
</organism>
<gene>
    <name evidence="2" type="ORF">SNEC2469_LOCUS26394</name>
</gene>
<protein>
    <submittedName>
        <fullName evidence="2">Uncharacterized protein</fullName>
    </submittedName>
</protein>
<accession>A0A813A244</accession>
<name>A0A813A244_9DINO</name>
<reference evidence="2" key="1">
    <citation type="submission" date="2021-02" db="EMBL/GenBank/DDBJ databases">
        <authorList>
            <person name="Dougan E. K."/>
            <person name="Rhodes N."/>
            <person name="Thang M."/>
            <person name="Chan C."/>
        </authorList>
    </citation>
    <scope>NUCLEOTIDE SEQUENCE</scope>
</reference>